<comment type="caution">
    <text evidence="2">The sequence shown here is derived from an EMBL/GenBank/DDBJ whole genome shotgun (WGS) entry which is preliminary data.</text>
</comment>
<feature type="transmembrane region" description="Helical" evidence="1">
    <location>
        <begin position="27"/>
        <end position="46"/>
    </location>
</feature>
<feature type="transmembrane region" description="Helical" evidence="1">
    <location>
        <begin position="289"/>
        <end position="308"/>
    </location>
</feature>
<protein>
    <submittedName>
        <fullName evidence="2">Exopolysaccharide biosynthesis protein</fullName>
    </submittedName>
</protein>
<feature type="transmembrane region" description="Helical" evidence="1">
    <location>
        <begin position="228"/>
        <end position="251"/>
    </location>
</feature>
<keyword evidence="3" id="KW-1185">Reference proteome</keyword>
<keyword evidence="1" id="KW-1133">Transmembrane helix</keyword>
<accession>A0A0A2FE90</accession>
<dbReference type="AlphaFoldDB" id="A0A0A2FE90"/>
<dbReference type="Pfam" id="PF14897">
    <property type="entry name" value="EpsG"/>
    <property type="match status" value="1"/>
</dbReference>
<name>A0A0A2FE90_9PORP</name>
<reference evidence="2 3" key="1">
    <citation type="submission" date="2014-08" db="EMBL/GenBank/DDBJ databases">
        <title>Porphyromonas gulae strain:COT-052_OH3439 Genome sequencing.</title>
        <authorList>
            <person name="Wallis C."/>
            <person name="Deusch O."/>
            <person name="O'Flynn C."/>
            <person name="Davis I."/>
            <person name="Jospin G."/>
            <person name="Darling A.E."/>
            <person name="Coil D.A."/>
            <person name="Alexiev A."/>
            <person name="Horsfall A."/>
            <person name="Kirkwood N."/>
            <person name="Harris S."/>
            <person name="Eisen J.A."/>
        </authorList>
    </citation>
    <scope>NUCLEOTIDE SEQUENCE [LARGE SCALE GENOMIC DNA]</scope>
    <source>
        <strain evidence="3">COT-052 OH3439</strain>
    </source>
</reference>
<feature type="transmembrane region" description="Helical" evidence="1">
    <location>
        <begin position="86"/>
        <end position="105"/>
    </location>
</feature>
<evidence type="ECO:0000313" key="2">
    <source>
        <dbReference type="EMBL" id="KGN88417.1"/>
    </source>
</evidence>
<proteinExistence type="predicted"/>
<feature type="transmembrane region" description="Helical" evidence="1">
    <location>
        <begin position="156"/>
        <end position="177"/>
    </location>
</feature>
<keyword evidence="1" id="KW-0812">Transmembrane</keyword>
<feature type="transmembrane region" description="Helical" evidence="1">
    <location>
        <begin position="315"/>
        <end position="333"/>
    </location>
</feature>
<evidence type="ECO:0000313" key="3">
    <source>
        <dbReference type="Proteomes" id="UP000030146"/>
    </source>
</evidence>
<dbReference type="EMBL" id="JRAK01000072">
    <property type="protein sequence ID" value="KGN88417.1"/>
    <property type="molecule type" value="Genomic_DNA"/>
</dbReference>
<dbReference type="RefSeq" id="WP_039424595.1">
    <property type="nucleotide sequence ID" value="NZ_JRAK01000072.1"/>
</dbReference>
<sequence>MLPYFVLFGFLAVLFLADKYDDRFKPFVFWIAGLALVIFSGTRIGMGRDYKIYEHAYLFPDSKSAHNFELIWQWINKVFHSLNLDFHTWLLFVAFVTILLMLIGMKKMSKDYIFSLIAFVLIYRGYFETMNSMRQYVAMGIVFASFPLFLSKKYLYFYICVAFSALFHSSALVVMVLFPLSRKRIDNTLLVFSLVFTWIWGAFILQPIADFAVTLLPERYGFYIKKEFIPAVSSTGFFQLFLNISALVFLVIRSDLKKKDSQIDQYIFLYVLSILIYNTTISFEVGLRLMFYPFIFIFILLPNAYVLSEKMWQKSVIIFMLAIFTLFTLKDVSDPAEPYANYRSILF</sequence>
<evidence type="ECO:0000256" key="1">
    <source>
        <dbReference type="SAM" id="Phobius"/>
    </source>
</evidence>
<feature type="transmembrane region" description="Helical" evidence="1">
    <location>
        <begin position="111"/>
        <end position="127"/>
    </location>
</feature>
<gene>
    <name evidence="2" type="ORF">HR15_05170</name>
</gene>
<feature type="transmembrane region" description="Helical" evidence="1">
    <location>
        <begin position="189"/>
        <end position="208"/>
    </location>
</feature>
<keyword evidence="1" id="KW-0472">Membrane</keyword>
<dbReference type="InterPro" id="IPR049458">
    <property type="entry name" value="EpsG-like"/>
</dbReference>
<feature type="transmembrane region" description="Helical" evidence="1">
    <location>
        <begin position="263"/>
        <end position="283"/>
    </location>
</feature>
<dbReference type="Proteomes" id="UP000030146">
    <property type="component" value="Unassembled WGS sequence"/>
</dbReference>
<organism evidence="2 3">
    <name type="scientific">Porphyromonas gulae</name>
    <dbReference type="NCBI Taxonomy" id="111105"/>
    <lineage>
        <taxon>Bacteria</taxon>
        <taxon>Pseudomonadati</taxon>
        <taxon>Bacteroidota</taxon>
        <taxon>Bacteroidia</taxon>
        <taxon>Bacteroidales</taxon>
        <taxon>Porphyromonadaceae</taxon>
        <taxon>Porphyromonas</taxon>
    </lineage>
</organism>